<name>A0A193FSW6_9BORD</name>
<dbReference type="InterPro" id="IPR051811">
    <property type="entry name" value="Cytochrome_c550/c551-like"/>
</dbReference>
<organism evidence="8 9">
    <name type="scientific">Bordetella bronchialis</name>
    <dbReference type="NCBI Taxonomy" id="463025"/>
    <lineage>
        <taxon>Bacteria</taxon>
        <taxon>Pseudomonadati</taxon>
        <taxon>Pseudomonadota</taxon>
        <taxon>Betaproteobacteria</taxon>
        <taxon>Burkholderiales</taxon>
        <taxon>Alcaligenaceae</taxon>
        <taxon>Bordetella</taxon>
    </lineage>
</organism>
<feature type="domain" description="Cytochrome c" evidence="7">
    <location>
        <begin position="72"/>
        <end position="158"/>
    </location>
</feature>
<proteinExistence type="predicted"/>
<dbReference type="AlphaFoldDB" id="A0A193FSW6"/>
<keyword evidence="1" id="KW-0813">Transport</keyword>
<protein>
    <submittedName>
        <fullName evidence="8">Cytochrome C</fullName>
    </submittedName>
</protein>
<evidence type="ECO:0000313" key="8">
    <source>
        <dbReference type="EMBL" id="ANN70281.1"/>
    </source>
</evidence>
<sequence length="289" mass="31420">MTNWKRVAALTTLVLAAAAGMVAAVVLYIGWYDVSATQPHMAPAHRMFDIAARQSIRARVQDVQVPDLDAEGRAVSGFKLFRAHCVQCHGAPGLAPEPFARGMMPAPSALAGSAREWSAQEIYQAIRNGIKMTGMPAWKYRLDDDEIWDLVAFIKVLPTLSPADYQRWARQYPGSPDTRAAASHAGVPIQDVRLGDAGAGRQALHQYLCTTCHAIPGVVGADRHVGPPLGGMADRLYIAGVLPNTPANMVHWLRYPTQVDPQSAMPDLGVTEQDARDIAAFLYTLRDDK</sequence>
<dbReference type="RefSeq" id="WP_066667858.1">
    <property type="nucleotide sequence ID" value="NZ_CP016171.1"/>
</dbReference>
<dbReference type="PANTHER" id="PTHR37823:SF1">
    <property type="entry name" value="CYTOCHROME C-553-LIKE"/>
    <property type="match status" value="1"/>
</dbReference>
<keyword evidence="5 6" id="KW-0408">Iron</keyword>
<dbReference type="GO" id="GO:0020037">
    <property type="term" value="F:heme binding"/>
    <property type="evidence" value="ECO:0007669"/>
    <property type="project" value="InterPro"/>
</dbReference>
<dbReference type="PROSITE" id="PS51007">
    <property type="entry name" value="CYTC"/>
    <property type="match status" value="2"/>
</dbReference>
<evidence type="ECO:0000256" key="6">
    <source>
        <dbReference type="PROSITE-ProRule" id="PRU00433"/>
    </source>
</evidence>
<evidence type="ECO:0000256" key="1">
    <source>
        <dbReference type="ARBA" id="ARBA00022448"/>
    </source>
</evidence>
<dbReference type="PANTHER" id="PTHR37823">
    <property type="entry name" value="CYTOCHROME C-553-LIKE"/>
    <property type="match status" value="1"/>
</dbReference>
<dbReference type="Proteomes" id="UP000092213">
    <property type="component" value="Chromosome"/>
</dbReference>
<accession>A0A193FSW6</accession>
<dbReference type="GO" id="GO:0009055">
    <property type="term" value="F:electron transfer activity"/>
    <property type="evidence" value="ECO:0007669"/>
    <property type="project" value="InterPro"/>
</dbReference>
<evidence type="ECO:0000256" key="4">
    <source>
        <dbReference type="ARBA" id="ARBA00022982"/>
    </source>
</evidence>
<dbReference type="GO" id="GO:0046872">
    <property type="term" value="F:metal ion binding"/>
    <property type="evidence" value="ECO:0007669"/>
    <property type="project" value="UniProtKB-KW"/>
</dbReference>
<evidence type="ECO:0000313" key="9">
    <source>
        <dbReference type="Proteomes" id="UP000092213"/>
    </source>
</evidence>
<feature type="domain" description="Cytochrome c" evidence="7">
    <location>
        <begin position="195"/>
        <end position="286"/>
    </location>
</feature>
<dbReference type="InterPro" id="IPR009056">
    <property type="entry name" value="Cyt_c-like_dom"/>
</dbReference>
<evidence type="ECO:0000256" key="3">
    <source>
        <dbReference type="ARBA" id="ARBA00022723"/>
    </source>
</evidence>
<dbReference type="InterPro" id="IPR036909">
    <property type="entry name" value="Cyt_c-like_dom_sf"/>
</dbReference>
<keyword evidence="2 6" id="KW-0349">Heme</keyword>
<gene>
    <name evidence="8" type="ORF">BAU08_02020</name>
</gene>
<evidence type="ECO:0000256" key="2">
    <source>
        <dbReference type="ARBA" id="ARBA00022617"/>
    </source>
</evidence>
<dbReference type="EMBL" id="CP016171">
    <property type="protein sequence ID" value="ANN70281.1"/>
    <property type="molecule type" value="Genomic_DNA"/>
</dbReference>
<reference evidence="8 9" key="1">
    <citation type="submission" date="2016-06" db="EMBL/GenBank/DDBJ databases">
        <title>Complete genome sequences of Bordetella bronchialis and Bordetella flabilis.</title>
        <authorList>
            <person name="LiPuma J.J."/>
            <person name="Spilker T."/>
        </authorList>
    </citation>
    <scope>NUCLEOTIDE SEQUENCE [LARGE SCALE GENOMIC DNA]</scope>
    <source>
        <strain evidence="8 9">AU17976</strain>
    </source>
</reference>
<keyword evidence="4" id="KW-0249">Electron transport</keyword>
<evidence type="ECO:0000259" key="7">
    <source>
        <dbReference type="PROSITE" id="PS51007"/>
    </source>
</evidence>
<keyword evidence="3 6" id="KW-0479">Metal-binding</keyword>
<dbReference type="Gene3D" id="1.10.760.10">
    <property type="entry name" value="Cytochrome c-like domain"/>
    <property type="match status" value="2"/>
</dbReference>
<dbReference type="STRING" id="463025.BAU08_02020"/>
<dbReference type="SUPFAM" id="SSF46626">
    <property type="entry name" value="Cytochrome c"/>
    <property type="match status" value="2"/>
</dbReference>
<dbReference type="Pfam" id="PF13442">
    <property type="entry name" value="Cytochrome_CBB3"/>
    <property type="match status" value="1"/>
</dbReference>
<evidence type="ECO:0000256" key="5">
    <source>
        <dbReference type="ARBA" id="ARBA00023004"/>
    </source>
</evidence>